<protein>
    <submittedName>
        <fullName evidence="1">Uncharacterized protein</fullName>
    </submittedName>
</protein>
<accession>A0ABM6FRV6</accession>
<keyword evidence="2" id="KW-1185">Reference proteome</keyword>
<gene>
    <name evidence="1" type="ORF">UC34_25530</name>
</gene>
<dbReference type="Proteomes" id="UP000035085">
    <property type="component" value="Plasmid pPV15"/>
</dbReference>
<geneLocation type="plasmid" evidence="1 2">
    <name>pPV15</name>
</geneLocation>
<organism evidence="1 2">
    <name type="scientific">Pandoraea vervacti</name>
    <dbReference type="NCBI Taxonomy" id="656178"/>
    <lineage>
        <taxon>Bacteria</taxon>
        <taxon>Pseudomonadati</taxon>
        <taxon>Pseudomonadota</taxon>
        <taxon>Betaproteobacteria</taxon>
        <taxon>Burkholderiales</taxon>
        <taxon>Burkholderiaceae</taxon>
        <taxon>Pandoraea</taxon>
    </lineage>
</organism>
<keyword evidence="1" id="KW-0614">Plasmid</keyword>
<name>A0ABM6FRV6_9BURK</name>
<evidence type="ECO:0000313" key="1">
    <source>
        <dbReference type="EMBL" id="APD11544.1"/>
    </source>
</evidence>
<evidence type="ECO:0000313" key="2">
    <source>
        <dbReference type="Proteomes" id="UP000035085"/>
    </source>
</evidence>
<dbReference type="EMBL" id="CP010898">
    <property type="protein sequence ID" value="APD11544.1"/>
    <property type="molecule type" value="Genomic_DNA"/>
</dbReference>
<sequence>MGFHDYLIFRLMREAREQGKRLSEVVEATWPHLAKAARPINYLRKLLASPVDFGYALRAKAAEKVRAEVVAAEARSAEAFVRAALGKVFVDAAGLRQCVVDDGGRTLAITDLAEGVVRRSVANWQVAFMRSVKQGTLRVVGAHELAQLRGAAIAQRERAAKCQTESVVPHAPNQFASRELFQSASDLSPPPVARAHQVHPLLQKNDAARSLTSAAADALAALRTMRKLAARCPV</sequence>
<proteinExistence type="predicted"/>
<reference evidence="2" key="1">
    <citation type="submission" date="2015-02" db="EMBL/GenBank/DDBJ databases">
        <title>Complete Genome Sequencing of Pandoraea vervacti NS15 sp. nov.</title>
        <authorList>
            <person name="Chan K.-G."/>
        </authorList>
    </citation>
    <scope>NUCLEOTIDE SEQUENCE [LARGE SCALE GENOMIC DNA]</scope>
    <source>
        <strain evidence="2">NS15</strain>
        <plasmid evidence="2">pPV15</plasmid>
    </source>
</reference>